<reference evidence="4" key="1">
    <citation type="submission" date="2017-10" db="EMBL/GenBank/DDBJ databases">
        <title>Phenotypic and genomic properties of facultatively anaerobic sulfur-reducing natronoarchaea from hypersaline soda lakes.</title>
        <authorList>
            <person name="Sorokin D.Y."/>
            <person name="Kublanov I.V."/>
            <person name="Roman P."/>
            <person name="Sinninghe Damste J.S."/>
            <person name="Golyshin P.N."/>
            <person name="Rojo D."/>
            <person name="Ciordia S."/>
            <person name="Mena Md.C."/>
            <person name="Ferrer M."/>
            <person name="Messina E."/>
            <person name="Smedile F."/>
            <person name="La Spada G."/>
            <person name="La Cono V."/>
            <person name="Yakimov M.M."/>
        </authorList>
    </citation>
    <scope>NUCLEOTIDE SEQUENCE [LARGE SCALE GENOMIC DNA]</scope>
    <source>
        <strain evidence="4">AArc1</strain>
    </source>
</reference>
<evidence type="ECO:0000256" key="1">
    <source>
        <dbReference type="SAM" id="MobiDB-lite"/>
    </source>
</evidence>
<dbReference type="InterPro" id="IPR040624">
    <property type="entry name" value="HalOD1"/>
</dbReference>
<protein>
    <recommendedName>
        <fullName evidence="2">Halobacterial output domain-containing protein</fullName>
    </recommendedName>
</protein>
<proteinExistence type="predicted"/>
<dbReference type="Proteomes" id="UP000258707">
    <property type="component" value="Chromosome"/>
</dbReference>
<evidence type="ECO:0000313" key="4">
    <source>
        <dbReference type="Proteomes" id="UP000258707"/>
    </source>
</evidence>
<dbReference type="AlphaFoldDB" id="A0A346PJJ3"/>
<gene>
    <name evidence="3" type="ORF">AArc1_3395</name>
</gene>
<sequence length="110" mass="12085">MTDETTHPESEPFWLPAGETSRPVTETLHVQFDSETDDLVVTIVEAVATVTDQETLEMEPLFDTIDGSALNELVQSAQDRNQPVEVSFSYQECRITASSSGAVLVEPPDD</sequence>
<organism evidence="3 4">
    <name type="scientific">Natrarchaeobaculum sulfurireducens</name>
    <dbReference type="NCBI Taxonomy" id="2044521"/>
    <lineage>
        <taxon>Archaea</taxon>
        <taxon>Methanobacteriati</taxon>
        <taxon>Methanobacteriota</taxon>
        <taxon>Stenosarchaea group</taxon>
        <taxon>Halobacteria</taxon>
        <taxon>Halobacteriales</taxon>
        <taxon>Natrialbaceae</taxon>
        <taxon>Natrarchaeobaculum</taxon>
    </lineage>
</organism>
<accession>A0A346PJJ3</accession>
<name>A0A346PJJ3_9EURY</name>
<feature type="domain" description="Halobacterial output" evidence="2">
    <location>
        <begin position="36"/>
        <end position="107"/>
    </location>
</feature>
<dbReference type="KEGG" id="nan:AArc1_3395"/>
<dbReference type="Pfam" id="PF18545">
    <property type="entry name" value="HalOD1"/>
    <property type="match status" value="1"/>
</dbReference>
<feature type="compositionally biased region" description="Basic and acidic residues" evidence="1">
    <location>
        <begin position="1"/>
        <end position="10"/>
    </location>
</feature>
<feature type="region of interest" description="Disordered" evidence="1">
    <location>
        <begin position="1"/>
        <end position="20"/>
    </location>
</feature>
<evidence type="ECO:0000259" key="2">
    <source>
        <dbReference type="Pfam" id="PF18545"/>
    </source>
</evidence>
<dbReference type="EMBL" id="CP024047">
    <property type="protein sequence ID" value="AXR79688.1"/>
    <property type="molecule type" value="Genomic_DNA"/>
</dbReference>
<evidence type="ECO:0000313" key="3">
    <source>
        <dbReference type="EMBL" id="AXR79688.1"/>
    </source>
</evidence>
<dbReference type="GeneID" id="37640148"/>
<dbReference type="RefSeq" id="WP_117365593.1">
    <property type="nucleotide sequence ID" value="NZ_CP024047.1"/>
</dbReference>